<reference evidence="2" key="1">
    <citation type="journal article" date="2023" name="Front. Plant Sci.">
        <title>Chromosomal-level genome assembly of Melastoma candidum provides insights into trichome evolution.</title>
        <authorList>
            <person name="Zhong Y."/>
            <person name="Wu W."/>
            <person name="Sun C."/>
            <person name="Zou P."/>
            <person name="Liu Y."/>
            <person name="Dai S."/>
            <person name="Zhou R."/>
        </authorList>
    </citation>
    <scope>NUCLEOTIDE SEQUENCE [LARGE SCALE GENOMIC DNA]</scope>
</reference>
<evidence type="ECO:0000313" key="2">
    <source>
        <dbReference type="Proteomes" id="UP001057402"/>
    </source>
</evidence>
<protein>
    <submittedName>
        <fullName evidence="1">Uncharacterized protein</fullName>
    </submittedName>
</protein>
<gene>
    <name evidence="1" type="ORF">MLD38_021396</name>
</gene>
<dbReference type="Proteomes" id="UP001057402">
    <property type="component" value="Chromosome 6"/>
</dbReference>
<dbReference type="EMBL" id="CM042885">
    <property type="protein sequence ID" value="KAI4365411.1"/>
    <property type="molecule type" value="Genomic_DNA"/>
</dbReference>
<accession>A0ACB9QFZ1</accession>
<organism evidence="1 2">
    <name type="scientific">Melastoma candidum</name>
    <dbReference type="NCBI Taxonomy" id="119954"/>
    <lineage>
        <taxon>Eukaryota</taxon>
        <taxon>Viridiplantae</taxon>
        <taxon>Streptophyta</taxon>
        <taxon>Embryophyta</taxon>
        <taxon>Tracheophyta</taxon>
        <taxon>Spermatophyta</taxon>
        <taxon>Magnoliopsida</taxon>
        <taxon>eudicotyledons</taxon>
        <taxon>Gunneridae</taxon>
        <taxon>Pentapetalae</taxon>
        <taxon>rosids</taxon>
        <taxon>malvids</taxon>
        <taxon>Myrtales</taxon>
        <taxon>Melastomataceae</taxon>
        <taxon>Melastomatoideae</taxon>
        <taxon>Melastomateae</taxon>
        <taxon>Melastoma</taxon>
    </lineage>
</organism>
<proteinExistence type="predicted"/>
<sequence>MLVQTCPVRALVLDRVDSFNDAGMEALSSAQYLESLEFVRCQEITDEGVRLNALRLVKCLGVSDDRMKPLVGFCKLEHSWWRIFLRFPRGASKGQRNRSLIGRTCHGCTKILHA</sequence>
<keyword evidence="2" id="KW-1185">Reference proteome</keyword>
<name>A0ACB9QFZ1_9MYRT</name>
<comment type="caution">
    <text evidence="1">The sequence shown here is derived from an EMBL/GenBank/DDBJ whole genome shotgun (WGS) entry which is preliminary data.</text>
</comment>
<evidence type="ECO:0000313" key="1">
    <source>
        <dbReference type="EMBL" id="KAI4365411.1"/>
    </source>
</evidence>